<accession>A0A9W6SLM2</accession>
<comment type="caution">
    <text evidence="1">The sequence shown here is derived from an EMBL/GenBank/DDBJ whole genome shotgun (WGS) entry which is preliminary data.</text>
</comment>
<sequence>MPRNRMKDTALGMVQIRQGGASCSVPVTPLLPRSCAWIRVILPSVAGRFRRAAAHGECRI</sequence>
<dbReference type="AlphaFoldDB" id="A0A9W6SLM2"/>
<dbReference type="EMBL" id="BSTX01000002">
    <property type="protein sequence ID" value="GLZ79210.1"/>
    <property type="molecule type" value="Genomic_DNA"/>
</dbReference>
<evidence type="ECO:0000313" key="1">
    <source>
        <dbReference type="EMBL" id="GLZ79210.1"/>
    </source>
</evidence>
<gene>
    <name evidence="1" type="ORF">Afil01_40170</name>
</gene>
<proteinExistence type="predicted"/>
<organism evidence="1 2">
    <name type="scientific">Actinorhabdospora filicis</name>
    <dbReference type="NCBI Taxonomy" id="1785913"/>
    <lineage>
        <taxon>Bacteria</taxon>
        <taxon>Bacillati</taxon>
        <taxon>Actinomycetota</taxon>
        <taxon>Actinomycetes</taxon>
        <taxon>Micromonosporales</taxon>
        <taxon>Micromonosporaceae</taxon>
        <taxon>Actinorhabdospora</taxon>
    </lineage>
</organism>
<dbReference type="Proteomes" id="UP001165079">
    <property type="component" value="Unassembled WGS sequence"/>
</dbReference>
<evidence type="ECO:0000313" key="2">
    <source>
        <dbReference type="Proteomes" id="UP001165079"/>
    </source>
</evidence>
<reference evidence="1" key="1">
    <citation type="submission" date="2023-03" db="EMBL/GenBank/DDBJ databases">
        <title>Actinorhabdospora filicis NBRC 111898.</title>
        <authorList>
            <person name="Ichikawa N."/>
            <person name="Sato H."/>
            <person name="Tonouchi N."/>
        </authorList>
    </citation>
    <scope>NUCLEOTIDE SEQUENCE</scope>
    <source>
        <strain evidence="1">NBRC 111898</strain>
    </source>
</reference>
<name>A0A9W6SLM2_9ACTN</name>
<protein>
    <submittedName>
        <fullName evidence="1">Uncharacterized protein</fullName>
    </submittedName>
</protein>
<keyword evidence="2" id="KW-1185">Reference proteome</keyword>